<dbReference type="Proteomes" id="UP001162162">
    <property type="component" value="Unassembled WGS sequence"/>
</dbReference>
<feature type="compositionally biased region" description="Low complexity" evidence="1">
    <location>
        <begin position="788"/>
        <end position="801"/>
    </location>
</feature>
<feature type="compositionally biased region" description="Basic residues" evidence="1">
    <location>
        <begin position="587"/>
        <end position="599"/>
    </location>
</feature>
<dbReference type="EMBL" id="JAPWTK010000118">
    <property type="protein sequence ID" value="KAJ8949395.1"/>
    <property type="molecule type" value="Genomic_DNA"/>
</dbReference>
<name>A0AAV8YE04_9CUCU</name>
<keyword evidence="3" id="KW-1185">Reference proteome</keyword>
<dbReference type="PANTHER" id="PTHR46954">
    <property type="entry name" value="C2H2-TYPE DOMAIN-CONTAINING PROTEIN"/>
    <property type="match status" value="1"/>
</dbReference>
<feature type="region of interest" description="Disordered" evidence="1">
    <location>
        <begin position="788"/>
        <end position="809"/>
    </location>
</feature>
<feature type="region of interest" description="Disordered" evidence="1">
    <location>
        <begin position="587"/>
        <end position="607"/>
    </location>
</feature>
<protein>
    <submittedName>
        <fullName evidence="2">Uncharacterized protein</fullName>
    </submittedName>
</protein>
<reference evidence="2" key="1">
    <citation type="journal article" date="2023" name="Insect Mol. Biol.">
        <title>Genome sequencing provides insights into the evolution of gene families encoding plant cell wall-degrading enzymes in longhorned beetles.</title>
        <authorList>
            <person name="Shin N.R."/>
            <person name="Okamura Y."/>
            <person name="Kirsch R."/>
            <person name="Pauchet Y."/>
        </authorList>
    </citation>
    <scope>NUCLEOTIDE SEQUENCE</scope>
    <source>
        <strain evidence="2">AMC_N1</strain>
    </source>
</reference>
<evidence type="ECO:0000313" key="3">
    <source>
        <dbReference type="Proteomes" id="UP001162162"/>
    </source>
</evidence>
<dbReference type="PANTHER" id="PTHR46954:SF1">
    <property type="entry name" value="C2H2-TYPE DOMAIN-CONTAINING PROTEIN"/>
    <property type="match status" value="1"/>
</dbReference>
<sequence length="896" mass="101395">MAKFHIIVFVVFVRTPQSSTVALRLFKLEMLQWNWTYSFGIGITCLFRVSITNYWMYLFQLRWHRQRDNGSAAPCHMFSFAISAVPGTSGARIGNRHVYKTKKCCQEEVVKLWNTAKQTFPKKEDLVKHVQHEINQLLREAAERKARNTLAFLSKGNTRTSDNVSTQVETSAQDVSNLECASQTEISVQIVQREESAAQNEITHTNQQLRDQDYENEPQPAATMRMKLHQLPHHPLYVLLQLKMLSKKEIDKRRMELDLTERRKRSLVADGTEQEKVHDKARVPIGLTAANKQAPLLMHIEYKVSLPDHDFTIAARHKLIRSVYALCEVKPNEMGRPEAVSYSGPTYIAIRSGKHSSSTATSHAQDLDTLLTLEPFLKFMKNGDGRVKRVLIISSDGGPDENPRYRKRRDAAIHVVSILHPPQKSQNIDVRPIMHELYKYAKCDPRGLSQDVTELLCASDNGLEWLNQSEVEGADDFIENHLDMLWGRPHLRCALGPPPASPYPKAGTGVVPKVMQKLRISVLESILPKGNCSISANCYRRDPSVVASAAPSQVVSAGLPSGTCPNTAVGRLGARINNVSGLISFPRHRVPHRNPRRGRTSQIHHSGDTTTLHNFSIACSVPTWQGTHINHQQLSVGADTHSRVPLTISPLRAKTILCFMERVITGDETWVFEYDKEINYFLEPECLDQEAIEEETLDVSHDFEVKEKNCLQSLNESTTFSKNSQKQFLANERNNKNFIEILKKHLINHGFEVRQAWEDADIMDIRKFFEKLTSSPSSLPVIQPATLEENNSSENQSEPQPGTSNAQNIQAKSTEHHVNPFNDATDASDLGQLVENPSQSNLKNFPQSPKCAEEYEICKKAMIAIHAIKRKTTPHWKHTNRANKVPPEINRTIREH</sequence>
<organism evidence="2 3">
    <name type="scientific">Aromia moschata</name>
    <dbReference type="NCBI Taxonomy" id="1265417"/>
    <lineage>
        <taxon>Eukaryota</taxon>
        <taxon>Metazoa</taxon>
        <taxon>Ecdysozoa</taxon>
        <taxon>Arthropoda</taxon>
        <taxon>Hexapoda</taxon>
        <taxon>Insecta</taxon>
        <taxon>Pterygota</taxon>
        <taxon>Neoptera</taxon>
        <taxon>Endopterygota</taxon>
        <taxon>Coleoptera</taxon>
        <taxon>Polyphaga</taxon>
        <taxon>Cucujiformia</taxon>
        <taxon>Chrysomeloidea</taxon>
        <taxon>Cerambycidae</taxon>
        <taxon>Cerambycinae</taxon>
        <taxon>Callichromatini</taxon>
        <taxon>Aromia</taxon>
    </lineage>
</organism>
<proteinExistence type="predicted"/>
<accession>A0AAV8YE04</accession>
<comment type="caution">
    <text evidence="2">The sequence shown here is derived from an EMBL/GenBank/DDBJ whole genome shotgun (WGS) entry which is preliminary data.</text>
</comment>
<evidence type="ECO:0000256" key="1">
    <source>
        <dbReference type="SAM" id="MobiDB-lite"/>
    </source>
</evidence>
<dbReference type="AlphaFoldDB" id="A0AAV8YE04"/>
<gene>
    <name evidence="2" type="ORF">NQ318_007493</name>
</gene>
<evidence type="ECO:0000313" key="2">
    <source>
        <dbReference type="EMBL" id="KAJ8949395.1"/>
    </source>
</evidence>